<organism evidence="4 5">
    <name type="scientific">Streptomyces daliensis</name>
    <dbReference type="NCBI Taxonomy" id="299421"/>
    <lineage>
        <taxon>Bacteria</taxon>
        <taxon>Bacillati</taxon>
        <taxon>Actinomycetota</taxon>
        <taxon>Actinomycetes</taxon>
        <taxon>Kitasatosporales</taxon>
        <taxon>Streptomycetaceae</taxon>
        <taxon>Streptomyces</taxon>
    </lineage>
</organism>
<keyword evidence="5" id="KW-1185">Reference proteome</keyword>
<dbReference type="Proteomes" id="UP000675554">
    <property type="component" value="Unassembled WGS sequence"/>
</dbReference>
<feature type="non-terminal residue" evidence="4">
    <location>
        <position position="1"/>
    </location>
</feature>
<dbReference type="SFLD" id="SFLDS00005">
    <property type="entry name" value="Isoprenoid_Synthase_Type_I"/>
    <property type="match status" value="1"/>
</dbReference>
<dbReference type="Pfam" id="PF00348">
    <property type="entry name" value="polyprenyl_synt"/>
    <property type="match status" value="1"/>
</dbReference>
<dbReference type="InterPro" id="IPR033749">
    <property type="entry name" value="Polyprenyl_synt_CS"/>
</dbReference>
<keyword evidence="2" id="KW-0460">Magnesium</keyword>
<dbReference type="AlphaFoldDB" id="A0A8T4ITU9"/>
<dbReference type="GO" id="GO:0008299">
    <property type="term" value="P:isoprenoid biosynthetic process"/>
    <property type="evidence" value="ECO:0007669"/>
    <property type="project" value="InterPro"/>
</dbReference>
<accession>A0A8T4ITU9</accession>
<dbReference type="InterPro" id="IPR000092">
    <property type="entry name" value="Polyprenyl_synt"/>
</dbReference>
<dbReference type="Gene3D" id="1.10.600.10">
    <property type="entry name" value="Farnesyl Diphosphate Synthase"/>
    <property type="match status" value="1"/>
</dbReference>
<evidence type="ECO:0000313" key="5">
    <source>
        <dbReference type="Proteomes" id="UP000675554"/>
    </source>
</evidence>
<gene>
    <name evidence="4" type="ORF">KDA82_06425</name>
</gene>
<dbReference type="SUPFAM" id="SSF48576">
    <property type="entry name" value="Terpenoid synthases"/>
    <property type="match status" value="1"/>
</dbReference>
<dbReference type="GO" id="GO:0046872">
    <property type="term" value="F:metal ion binding"/>
    <property type="evidence" value="ECO:0007669"/>
    <property type="project" value="UniProtKB-KW"/>
</dbReference>
<dbReference type="InterPro" id="IPR008949">
    <property type="entry name" value="Isoprenoid_synthase_dom_sf"/>
</dbReference>
<protein>
    <submittedName>
        <fullName evidence="4">Polyprenyl synthetase family protein</fullName>
    </submittedName>
</protein>
<dbReference type="PROSITE" id="PS00444">
    <property type="entry name" value="POLYPRENYL_SYNTHASE_2"/>
    <property type="match status" value="1"/>
</dbReference>
<dbReference type="PANTHER" id="PTHR12001:SF86">
    <property type="entry name" value="GERANYLGERANYL DIPHOSPHATE SYNTHASE"/>
    <property type="match status" value="1"/>
</dbReference>
<evidence type="ECO:0000313" key="4">
    <source>
        <dbReference type="EMBL" id="MBR7672664.1"/>
    </source>
</evidence>
<dbReference type="EMBL" id="JAGSMN010000122">
    <property type="protein sequence ID" value="MBR7672664.1"/>
    <property type="molecule type" value="Genomic_DNA"/>
</dbReference>
<dbReference type="CDD" id="cd00685">
    <property type="entry name" value="Trans_IPPS_HT"/>
    <property type="match status" value="1"/>
</dbReference>
<evidence type="ECO:0000256" key="3">
    <source>
        <dbReference type="RuleBase" id="RU004466"/>
    </source>
</evidence>
<comment type="similarity">
    <text evidence="3">Belongs to the FPP/GGPP synthase family.</text>
</comment>
<dbReference type="PANTHER" id="PTHR12001">
    <property type="entry name" value="GERANYLGERANYL PYROPHOSPHATE SYNTHASE"/>
    <property type="match status" value="1"/>
</dbReference>
<evidence type="ECO:0000256" key="1">
    <source>
        <dbReference type="ARBA" id="ARBA00022723"/>
    </source>
</evidence>
<dbReference type="GO" id="GO:0004659">
    <property type="term" value="F:prenyltransferase activity"/>
    <property type="evidence" value="ECO:0007669"/>
    <property type="project" value="InterPro"/>
</dbReference>
<comment type="caution">
    <text evidence="4">The sequence shown here is derived from an EMBL/GenBank/DDBJ whole genome shotgun (WGS) entry which is preliminary data.</text>
</comment>
<sequence length="258" mass="26751">AAMAVQLVHEFSLLHDDIIDGDRTRRHRPAVWAAFGTSAGVLCGDALLSVAHATLAAAPTGEGASLALAETAVELIEGEALDVVFERREVVRPSEYVAMASAKTGALMDCACRLGALAGAAAPQQAKTLGGFGRHLGIAFQIADDLLGLYGDEAVTGKPVGSDLAARKKTLPVLAALASPSPAGKELAHLYAREDALTAEEADRAVRLVEEAGGAAAARREAERELLQAQAALADAAPTVEGRRQLMALAHLLTHRES</sequence>
<keyword evidence="3" id="KW-0808">Transferase</keyword>
<evidence type="ECO:0000256" key="2">
    <source>
        <dbReference type="ARBA" id="ARBA00022842"/>
    </source>
</evidence>
<proteinExistence type="inferred from homology"/>
<dbReference type="PROSITE" id="PS00723">
    <property type="entry name" value="POLYPRENYL_SYNTHASE_1"/>
    <property type="match status" value="1"/>
</dbReference>
<reference evidence="4" key="1">
    <citation type="submission" date="2021-04" db="EMBL/GenBank/DDBJ databases">
        <title>Sequencing of actinobacteria type strains.</title>
        <authorList>
            <person name="Nguyen G.-S."/>
            <person name="Wentzel A."/>
        </authorList>
    </citation>
    <scope>NUCLEOTIDE SEQUENCE</scope>
    <source>
        <strain evidence="4">DSM 42095</strain>
    </source>
</reference>
<name>A0A8T4ITU9_9ACTN</name>
<keyword evidence="1" id="KW-0479">Metal-binding</keyword>